<gene>
    <name evidence="2" type="ORF">GTP91_21055</name>
</gene>
<keyword evidence="1" id="KW-0732">Signal</keyword>
<evidence type="ECO:0000256" key="1">
    <source>
        <dbReference type="SAM" id="SignalP"/>
    </source>
</evidence>
<evidence type="ECO:0000313" key="2">
    <source>
        <dbReference type="EMBL" id="MYM89656.1"/>
    </source>
</evidence>
<evidence type="ECO:0000313" key="3">
    <source>
        <dbReference type="Proteomes" id="UP000470302"/>
    </source>
</evidence>
<feature type="chain" id="PRO_5032433676" description="Alpha/beta hydrolase" evidence="1">
    <location>
        <begin position="21"/>
        <end position="373"/>
    </location>
</feature>
<evidence type="ECO:0008006" key="4">
    <source>
        <dbReference type="Google" id="ProtNLM"/>
    </source>
</evidence>
<proteinExistence type="predicted"/>
<protein>
    <recommendedName>
        <fullName evidence="4">Alpha/beta hydrolase</fullName>
    </recommendedName>
</protein>
<reference evidence="2 3" key="1">
    <citation type="submission" date="2020-01" db="EMBL/GenBank/DDBJ databases">
        <title>Novel species isolated from a subtropical stream in China.</title>
        <authorList>
            <person name="Lu H."/>
        </authorList>
    </citation>
    <scope>NUCLEOTIDE SEQUENCE [LARGE SCALE GENOMIC DNA]</scope>
    <source>
        <strain evidence="2 3">FT82W</strain>
    </source>
</reference>
<dbReference type="EMBL" id="WWCW01000082">
    <property type="protein sequence ID" value="MYM89656.1"/>
    <property type="molecule type" value="Genomic_DNA"/>
</dbReference>
<dbReference type="RefSeq" id="WP_161098561.1">
    <property type="nucleotide sequence ID" value="NZ_WWCW01000082.1"/>
</dbReference>
<sequence>MNTLTWIRRALLLIVLMLCACSTPYRPPQPLDANTNFPGLIDLAARAGGKSADVLLVHGICTHDASWAGVVVSQLMQPLTAATSPTSARAAGTGGPQIQIVSSNVATSAGKLRFDALIWSPLTTPLKRQLCYDQTGKSSVCEGTQSFTPSRARLNARFKDGLIDDCLPDALVYQGVARDDIQRRMRDAILQVMGTSETSPEVPLVVISHSMGSKILFDTLLRMSEEAPGSPAALVAQRAVDRLRLLVMAANQIPLLSLADQQIGAAPLAAAGPDSLQRLLQKRLPAKRAAAAVDQRLTLVAFTDPNDLLSYTLPPEKYAGEGVVVYNILASNAPTYFGLLERPDYAHLNYLTNPDVGRLITCGLPASALCKRE</sequence>
<dbReference type="AlphaFoldDB" id="A0A845G8Y1"/>
<name>A0A845G8Y1_9BURK</name>
<feature type="signal peptide" evidence="1">
    <location>
        <begin position="1"/>
        <end position="20"/>
    </location>
</feature>
<accession>A0A845G8Y1</accession>
<organism evidence="2 3">
    <name type="scientific">Duganella vulcania</name>
    <dbReference type="NCBI Taxonomy" id="2692166"/>
    <lineage>
        <taxon>Bacteria</taxon>
        <taxon>Pseudomonadati</taxon>
        <taxon>Pseudomonadota</taxon>
        <taxon>Betaproteobacteria</taxon>
        <taxon>Burkholderiales</taxon>
        <taxon>Oxalobacteraceae</taxon>
        <taxon>Telluria group</taxon>
        <taxon>Duganella</taxon>
    </lineage>
</organism>
<dbReference type="Proteomes" id="UP000470302">
    <property type="component" value="Unassembled WGS sequence"/>
</dbReference>
<comment type="caution">
    <text evidence="2">The sequence shown here is derived from an EMBL/GenBank/DDBJ whole genome shotgun (WGS) entry which is preliminary data.</text>
</comment>